<keyword evidence="1" id="KW-0732">Signal</keyword>
<evidence type="ECO:0000313" key="2">
    <source>
        <dbReference type="EMBL" id="MEK9501234.1"/>
    </source>
</evidence>
<dbReference type="EMBL" id="JBBHLI010000004">
    <property type="protein sequence ID" value="MEK9501234.1"/>
    <property type="molecule type" value="Genomic_DNA"/>
</dbReference>
<proteinExistence type="predicted"/>
<evidence type="ECO:0000256" key="1">
    <source>
        <dbReference type="SAM" id="SignalP"/>
    </source>
</evidence>
<sequence length="252" mass="26695">MIRVTLFALAAAASVALPNRAAGQSAPAASEVVPTAASTDLDIVSARVDYRADLQLLVFEQRVAGTAGATRPRAAGAMDGAPVLGYVFPTTLRPEDVGFAPGDGVVALAATSHPDFDDTPLWDENGDRDYANDGLIFHTHWVVLTPDERVAGGLSVKETGGAEGQLPPTNPGMPLYLDSPGFSVVLDDSTLRVLVPLARVSGRRDFNFDAVTAYMEVNTSDEGRPLLGVYHVYEVLSGDLSLPFEVTEANRR</sequence>
<organism evidence="2 3">
    <name type="scientific">Gaopeijia maritima</name>
    <dbReference type="NCBI Taxonomy" id="3119007"/>
    <lineage>
        <taxon>Bacteria</taxon>
        <taxon>Pseudomonadati</taxon>
        <taxon>Gemmatimonadota</taxon>
        <taxon>Longimicrobiia</taxon>
        <taxon>Gaopeijiales</taxon>
        <taxon>Gaopeijiaceae</taxon>
        <taxon>Gaopeijia</taxon>
    </lineage>
</organism>
<comment type="caution">
    <text evidence="2">The sequence shown here is derived from an EMBL/GenBank/DDBJ whole genome shotgun (WGS) entry which is preliminary data.</text>
</comment>
<feature type="signal peptide" evidence="1">
    <location>
        <begin position="1"/>
        <end position="21"/>
    </location>
</feature>
<evidence type="ECO:0000313" key="3">
    <source>
        <dbReference type="Proteomes" id="UP001484239"/>
    </source>
</evidence>
<dbReference type="RefSeq" id="WP_405277399.1">
    <property type="nucleotide sequence ID" value="NZ_JBBHLI010000004.1"/>
</dbReference>
<name>A0ABU9E996_9BACT</name>
<dbReference type="Proteomes" id="UP001484239">
    <property type="component" value="Unassembled WGS sequence"/>
</dbReference>
<accession>A0ABU9E996</accession>
<reference evidence="2 3" key="1">
    <citation type="submission" date="2024-02" db="EMBL/GenBank/DDBJ databases">
        <title>A novel Gemmatimonadota bacterium.</title>
        <authorList>
            <person name="Du Z.-J."/>
            <person name="Ye Y.-Q."/>
        </authorList>
    </citation>
    <scope>NUCLEOTIDE SEQUENCE [LARGE SCALE GENOMIC DNA]</scope>
    <source>
        <strain evidence="2 3">DH-20</strain>
    </source>
</reference>
<feature type="chain" id="PRO_5046238143" evidence="1">
    <location>
        <begin position="22"/>
        <end position="252"/>
    </location>
</feature>
<keyword evidence="3" id="KW-1185">Reference proteome</keyword>
<gene>
    <name evidence="2" type="ORF">WI372_09610</name>
</gene>
<protein>
    <submittedName>
        <fullName evidence="2">Uncharacterized protein</fullName>
    </submittedName>
</protein>